<dbReference type="InterPro" id="IPR036388">
    <property type="entry name" value="WH-like_DNA-bd_sf"/>
</dbReference>
<evidence type="ECO:0000313" key="7">
    <source>
        <dbReference type="Proteomes" id="UP000247811"/>
    </source>
</evidence>
<dbReference type="SMART" id="SM00346">
    <property type="entry name" value="HTH_ICLR"/>
    <property type="match status" value="1"/>
</dbReference>
<comment type="caution">
    <text evidence="6">The sequence shown here is derived from an EMBL/GenBank/DDBJ whole genome shotgun (WGS) entry which is preliminary data.</text>
</comment>
<dbReference type="GO" id="GO:0045893">
    <property type="term" value="P:positive regulation of DNA-templated transcription"/>
    <property type="evidence" value="ECO:0007669"/>
    <property type="project" value="InterPro"/>
</dbReference>
<evidence type="ECO:0000259" key="4">
    <source>
        <dbReference type="PROSITE" id="PS51077"/>
    </source>
</evidence>
<keyword evidence="7" id="KW-1185">Reference proteome</keyword>
<keyword evidence="3" id="KW-0804">Transcription</keyword>
<evidence type="ECO:0000256" key="2">
    <source>
        <dbReference type="ARBA" id="ARBA00023125"/>
    </source>
</evidence>
<dbReference type="PROSITE" id="PS51077">
    <property type="entry name" value="HTH_ICLR"/>
    <property type="match status" value="1"/>
</dbReference>
<accession>A0A318H4L9</accession>
<dbReference type="GO" id="GO:0045892">
    <property type="term" value="P:negative regulation of DNA-templated transcription"/>
    <property type="evidence" value="ECO:0007669"/>
    <property type="project" value="TreeGrafter"/>
</dbReference>
<proteinExistence type="predicted"/>
<dbReference type="InterPro" id="IPR029016">
    <property type="entry name" value="GAF-like_dom_sf"/>
</dbReference>
<dbReference type="SUPFAM" id="SSF55781">
    <property type="entry name" value="GAF domain-like"/>
    <property type="match status" value="1"/>
</dbReference>
<dbReference type="AlphaFoldDB" id="A0A318H4L9"/>
<dbReference type="PANTHER" id="PTHR30136:SF34">
    <property type="entry name" value="TRANSCRIPTIONAL REGULATOR"/>
    <property type="match status" value="1"/>
</dbReference>
<dbReference type="SUPFAM" id="SSF46785">
    <property type="entry name" value="Winged helix' DNA-binding domain"/>
    <property type="match status" value="1"/>
</dbReference>
<dbReference type="InterPro" id="IPR014757">
    <property type="entry name" value="Tscrpt_reg_IclR_C"/>
</dbReference>
<evidence type="ECO:0000256" key="3">
    <source>
        <dbReference type="ARBA" id="ARBA00023163"/>
    </source>
</evidence>
<dbReference type="GO" id="GO:0003677">
    <property type="term" value="F:DNA binding"/>
    <property type="evidence" value="ECO:0007669"/>
    <property type="project" value="UniProtKB-KW"/>
</dbReference>
<evidence type="ECO:0000256" key="1">
    <source>
        <dbReference type="ARBA" id="ARBA00023015"/>
    </source>
</evidence>
<dbReference type="InterPro" id="IPR036390">
    <property type="entry name" value="WH_DNA-bd_sf"/>
</dbReference>
<dbReference type="GO" id="GO:0003700">
    <property type="term" value="F:DNA-binding transcription factor activity"/>
    <property type="evidence" value="ECO:0007669"/>
    <property type="project" value="TreeGrafter"/>
</dbReference>
<keyword evidence="2" id="KW-0238">DNA-binding</keyword>
<sequence>MCACRPIGANRRRIFLSLIQIIMSDTPLSPAAARGPTRPGRPAVLDRDVMGGLEKGLAVIECFGVERPRLTISEVARRTGLSRAAARRCLLTLMHLGYARQDERHFLLTPKVMRLGQSYLYSARLPRALQPQLQKIAMAMQEASSAGVLDGDDVISVAAATAGRVVSSTLQPGTRVPAYCTANGRVLVAWLPAPERDAWLARQDLRALTPRTLTDAASLRDELARVRAQGYALVDQEYEPGLRTVAVPLRNRLGDIECAMNVSVHAARVPIDELLDRCLPVLLQAQEELKPLF</sequence>
<dbReference type="Gene3D" id="3.30.450.40">
    <property type="match status" value="1"/>
</dbReference>
<organism evidence="6 7">
    <name type="scientific">Sphaerotilus hippei</name>
    <dbReference type="NCBI Taxonomy" id="744406"/>
    <lineage>
        <taxon>Bacteria</taxon>
        <taxon>Pseudomonadati</taxon>
        <taxon>Pseudomonadota</taxon>
        <taxon>Betaproteobacteria</taxon>
        <taxon>Burkholderiales</taxon>
        <taxon>Sphaerotilaceae</taxon>
        <taxon>Sphaerotilus</taxon>
    </lineage>
</organism>
<dbReference type="PROSITE" id="PS51078">
    <property type="entry name" value="ICLR_ED"/>
    <property type="match status" value="1"/>
</dbReference>
<dbReference type="Pfam" id="PF01614">
    <property type="entry name" value="IclR_C"/>
    <property type="match status" value="1"/>
</dbReference>
<evidence type="ECO:0000259" key="5">
    <source>
        <dbReference type="PROSITE" id="PS51078"/>
    </source>
</evidence>
<reference evidence="6 7" key="1">
    <citation type="submission" date="2018-05" db="EMBL/GenBank/DDBJ databases">
        <title>Genomic Encyclopedia of Type Strains, Phase IV (KMG-IV): sequencing the most valuable type-strain genomes for metagenomic binning, comparative biology and taxonomic classification.</title>
        <authorList>
            <person name="Goeker M."/>
        </authorList>
    </citation>
    <scope>NUCLEOTIDE SEQUENCE [LARGE SCALE GENOMIC DNA]</scope>
    <source>
        <strain evidence="6 7">DSM 566</strain>
    </source>
</reference>
<dbReference type="PANTHER" id="PTHR30136">
    <property type="entry name" value="HELIX-TURN-HELIX TRANSCRIPTIONAL REGULATOR, ICLR FAMILY"/>
    <property type="match status" value="1"/>
</dbReference>
<dbReference type="Pfam" id="PF09339">
    <property type="entry name" value="HTH_IclR"/>
    <property type="match status" value="1"/>
</dbReference>
<dbReference type="InterPro" id="IPR005471">
    <property type="entry name" value="Tscrpt_reg_IclR_N"/>
</dbReference>
<keyword evidence="1" id="KW-0805">Transcription regulation</keyword>
<dbReference type="EMBL" id="QJJS01000016">
    <property type="protein sequence ID" value="PXW94023.1"/>
    <property type="molecule type" value="Genomic_DNA"/>
</dbReference>
<gene>
    <name evidence="6" type="ORF">C7444_11656</name>
</gene>
<feature type="domain" description="HTH iclR-type" evidence="4">
    <location>
        <begin position="50"/>
        <end position="110"/>
    </location>
</feature>
<dbReference type="Gene3D" id="1.10.10.10">
    <property type="entry name" value="Winged helix-like DNA-binding domain superfamily/Winged helix DNA-binding domain"/>
    <property type="match status" value="1"/>
</dbReference>
<protein>
    <submittedName>
        <fullName evidence="6">IclR family transcriptional regulator</fullName>
    </submittedName>
</protein>
<name>A0A318H4L9_9BURK</name>
<evidence type="ECO:0000313" key="6">
    <source>
        <dbReference type="EMBL" id="PXW94023.1"/>
    </source>
</evidence>
<feature type="domain" description="IclR-ED" evidence="5">
    <location>
        <begin position="111"/>
        <end position="293"/>
    </location>
</feature>
<dbReference type="InterPro" id="IPR012794">
    <property type="entry name" value="PcaR_PcaU"/>
</dbReference>
<dbReference type="NCBIfam" id="TIGR02431">
    <property type="entry name" value="pcaR_pcaU"/>
    <property type="match status" value="1"/>
</dbReference>
<dbReference type="GO" id="GO:0046278">
    <property type="term" value="P:3,4-dihydroxybenzoate metabolic process"/>
    <property type="evidence" value="ECO:0007669"/>
    <property type="project" value="InterPro"/>
</dbReference>
<dbReference type="Proteomes" id="UP000247811">
    <property type="component" value="Unassembled WGS sequence"/>
</dbReference>
<dbReference type="InterPro" id="IPR050707">
    <property type="entry name" value="HTH_MetabolicPath_Reg"/>
</dbReference>